<evidence type="ECO:0000259" key="1">
    <source>
        <dbReference type="Pfam" id="PF00535"/>
    </source>
</evidence>
<dbReference type="Pfam" id="PF00535">
    <property type="entry name" value="Glycos_transf_2"/>
    <property type="match status" value="1"/>
</dbReference>
<dbReference type="Proteomes" id="UP000324209">
    <property type="component" value="Chromosome"/>
</dbReference>
<proteinExistence type="predicted"/>
<dbReference type="AlphaFoldDB" id="A0A5C1QK74"/>
<protein>
    <submittedName>
        <fullName evidence="2">Glycosyltransferase family 2 protein</fullName>
    </submittedName>
</protein>
<keyword evidence="3" id="KW-1185">Reference proteome</keyword>
<dbReference type="RefSeq" id="WP_149485076.1">
    <property type="nucleotide sequence ID" value="NZ_CP036150.1"/>
</dbReference>
<dbReference type="GO" id="GO:0016740">
    <property type="term" value="F:transferase activity"/>
    <property type="evidence" value="ECO:0007669"/>
    <property type="project" value="UniProtKB-KW"/>
</dbReference>
<dbReference type="PANTHER" id="PTHR43179">
    <property type="entry name" value="RHAMNOSYLTRANSFERASE WBBL"/>
    <property type="match status" value="1"/>
</dbReference>
<dbReference type="SUPFAM" id="SSF53448">
    <property type="entry name" value="Nucleotide-diphospho-sugar transferases"/>
    <property type="match status" value="1"/>
</dbReference>
<dbReference type="Gene3D" id="3.90.550.10">
    <property type="entry name" value="Spore Coat Polysaccharide Biosynthesis Protein SpsA, Chain A"/>
    <property type="match status" value="1"/>
</dbReference>
<reference evidence="2 3" key="1">
    <citation type="submission" date="2019-02" db="EMBL/GenBank/DDBJ databases">
        <title>Complete Genome Sequence and Methylome Analysis of free living Spirochaetas.</title>
        <authorList>
            <person name="Fomenkov A."/>
            <person name="Dubinina G."/>
            <person name="Leshcheva N."/>
            <person name="Mikheeva N."/>
            <person name="Grabovich M."/>
            <person name="Vincze T."/>
            <person name="Roberts R.J."/>
        </authorList>
    </citation>
    <scope>NUCLEOTIDE SEQUENCE [LARGE SCALE GENOMIC DNA]</scope>
    <source>
        <strain evidence="2 3">K2</strain>
    </source>
</reference>
<sequence>MKFAFVILHYNERTLEDTQECVDSIRSVSVNQNYHITIVENGSKDRSLSVLKTLYDESSDISLVHSKENLGFANGNNLGCRQAIEEINPDFLIVINNDTVITQEDFVTKIQEIYNTYHFHILGPNIRDRNNHPQNPILEFPISIEQLDKGIRDLTLKLEVLNKSCFLYWLKYKRKKAMKRLVKNILLASPLNHLIGHASLRDKMSRDIQEGIGLHGAALIFSKEYYEMYKDVFYSGTFMYKEEDILYYRVKKHGLRSIYHPGIVIYHKEDRSTDSRFKIGCSKERFIIKNQLASFKVYRDYIRKDLLQKGFS</sequence>
<gene>
    <name evidence="2" type="ORF">EXM22_02960</name>
</gene>
<keyword evidence="2" id="KW-0808">Transferase</keyword>
<feature type="domain" description="Glycosyltransferase 2-like" evidence="1">
    <location>
        <begin position="6"/>
        <end position="135"/>
    </location>
</feature>
<evidence type="ECO:0000313" key="2">
    <source>
        <dbReference type="EMBL" id="QEN06994.1"/>
    </source>
</evidence>
<dbReference type="InterPro" id="IPR029044">
    <property type="entry name" value="Nucleotide-diphossugar_trans"/>
</dbReference>
<evidence type="ECO:0000313" key="3">
    <source>
        <dbReference type="Proteomes" id="UP000324209"/>
    </source>
</evidence>
<name>A0A5C1QK74_9SPIO</name>
<accession>A0A5C1QK74</accession>
<dbReference type="KEGG" id="ock:EXM22_02960"/>
<dbReference type="OrthoDB" id="9771846at2"/>
<dbReference type="InterPro" id="IPR001173">
    <property type="entry name" value="Glyco_trans_2-like"/>
</dbReference>
<dbReference type="EMBL" id="CP036150">
    <property type="protein sequence ID" value="QEN06994.1"/>
    <property type="molecule type" value="Genomic_DNA"/>
</dbReference>
<organism evidence="2 3">
    <name type="scientific">Oceanispirochaeta crateris</name>
    <dbReference type="NCBI Taxonomy" id="2518645"/>
    <lineage>
        <taxon>Bacteria</taxon>
        <taxon>Pseudomonadati</taxon>
        <taxon>Spirochaetota</taxon>
        <taxon>Spirochaetia</taxon>
        <taxon>Spirochaetales</taxon>
        <taxon>Spirochaetaceae</taxon>
        <taxon>Oceanispirochaeta</taxon>
    </lineage>
</organism>
<dbReference type="PANTHER" id="PTHR43179:SF11">
    <property type="entry name" value="GLYCOSYL TRANSFERASE"/>
    <property type="match status" value="1"/>
</dbReference>